<accession>A0A5C6LPR6</accession>
<comment type="subcellular location">
    <subcellularLocation>
        <location evidence="1">Cytoplasm</location>
    </subcellularLocation>
</comment>
<evidence type="ECO:0000256" key="10">
    <source>
        <dbReference type="ARBA" id="ARBA00031323"/>
    </source>
</evidence>
<dbReference type="PANTHER" id="PTHR11579:SF0">
    <property type="entry name" value="PROTEIN-L-ISOASPARTATE(D-ASPARTATE) O-METHYLTRANSFERASE"/>
    <property type="match status" value="1"/>
</dbReference>
<evidence type="ECO:0000256" key="5">
    <source>
        <dbReference type="ARBA" id="ARBA00022490"/>
    </source>
</evidence>
<evidence type="ECO:0000256" key="3">
    <source>
        <dbReference type="ARBA" id="ARBA00011890"/>
    </source>
</evidence>
<evidence type="ECO:0000256" key="8">
    <source>
        <dbReference type="ARBA" id="ARBA00022691"/>
    </source>
</evidence>
<protein>
    <recommendedName>
        <fullName evidence="4">Protein-L-isoaspartate O-methyltransferase</fullName>
        <ecNumber evidence="3">2.1.1.77</ecNumber>
    </recommendedName>
    <alternativeName>
        <fullName evidence="11">L-isoaspartyl protein carboxyl methyltransferase</fullName>
    </alternativeName>
    <alternativeName>
        <fullName evidence="9">Protein L-isoaspartyl methyltransferase</fullName>
    </alternativeName>
    <alternativeName>
        <fullName evidence="10">Protein-beta-aspartate methyltransferase</fullName>
    </alternativeName>
</protein>
<comment type="caution">
    <text evidence="12">The sequence shown here is derived from an EMBL/GenBank/DDBJ whole genome shotgun (WGS) entry which is preliminary data.</text>
</comment>
<keyword evidence="5" id="KW-0963">Cytoplasm</keyword>
<name>A0A5C6LPR6_9BACT</name>
<evidence type="ECO:0000256" key="7">
    <source>
        <dbReference type="ARBA" id="ARBA00022679"/>
    </source>
</evidence>
<evidence type="ECO:0000256" key="4">
    <source>
        <dbReference type="ARBA" id="ARBA00013346"/>
    </source>
</evidence>
<keyword evidence="13" id="KW-1185">Reference proteome</keyword>
<keyword evidence="7 12" id="KW-0808">Transferase</keyword>
<proteinExistence type="inferred from homology"/>
<dbReference type="EC" id="2.1.1.77" evidence="3"/>
<dbReference type="GO" id="GO:0032259">
    <property type="term" value="P:methylation"/>
    <property type="evidence" value="ECO:0007669"/>
    <property type="project" value="UniProtKB-KW"/>
</dbReference>
<reference evidence="12 13" key="1">
    <citation type="submission" date="2019-08" db="EMBL/GenBank/DDBJ databases">
        <title>Whole genome sequencing of chitin degrading bacteria Chitinophaga pinensis YS16.</title>
        <authorList>
            <person name="Singh R.P."/>
            <person name="Manchanda G."/>
            <person name="Maurya I.K."/>
            <person name="Joshi N.K."/>
            <person name="Srivastava A.K."/>
        </authorList>
    </citation>
    <scope>NUCLEOTIDE SEQUENCE [LARGE SCALE GENOMIC DNA]</scope>
    <source>
        <strain evidence="12 13">YS-16</strain>
    </source>
</reference>
<evidence type="ECO:0000256" key="11">
    <source>
        <dbReference type="ARBA" id="ARBA00031350"/>
    </source>
</evidence>
<dbReference type="InterPro" id="IPR029063">
    <property type="entry name" value="SAM-dependent_MTases_sf"/>
</dbReference>
<dbReference type="SUPFAM" id="SSF53335">
    <property type="entry name" value="S-adenosyl-L-methionine-dependent methyltransferases"/>
    <property type="match status" value="1"/>
</dbReference>
<dbReference type="GO" id="GO:0005737">
    <property type="term" value="C:cytoplasm"/>
    <property type="evidence" value="ECO:0007669"/>
    <property type="project" value="UniProtKB-SubCell"/>
</dbReference>
<evidence type="ECO:0000256" key="9">
    <source>
        <dbReference type="ARBA" id="ARBA00030757"/>
    </source>
</evidence>
<comment type="similarity">
    <text evidence="2">Belongs to the methyltransferase superfamily. L-isoaspartyl/D-aspartyl protein methyltransferase family.</text>
</comment>
<dbReference type="Gene3D" id="3.40.50.150">
    <property type="entry name" value="Vaccinia Virus protein VP39"/>
    <property type="match status" value="1"/>
</dbReference>
<dbReference type="GO" id="GO:0004719">
    <property type="term" value="F:protein-L-isoaspartate (D-aspartate) O-methyltransferase activity"/>
    <property type="evidence" value="ECO:0007669"/>
    <property type="project" value="UniProtKB-EC"/>
</dbReference>
<dbReference type="PANTHER" id="PTHR11579">
    <property type="entry name" value="PROTEIN-L-ISOASPARTATE O-METHYLTRANSFERASE"/>
    <property type="match status" value="1"/>
</dbReference>
<keyword evidence="6 12" id="KW-0489">Methyltransferase</keyword>
<dbReference type="InterPro" id="IPR000682">
    <property type="entry name" value="PCMT"/>
</dbReference>
<dbReference type="OrthoDB" id="9810066at2"/>
<sequence length="307" mass="33785">MKNTYLVLSPVLIIIINITDMDTSNIPGKQVNSKKLLEKRNLPDLEDARNQLIDSLNNLHLFDEKVLAAIAAVPRHAFAPPALWRMAYADIELWGPSAFLPRPSIVARIAQAVLDGNANTVLEYATGTGYVTTILSLLTDKVFTVEHDPWQLWLSSDAFRELEINNISQKSSDGRLGWPEHAPFDAIVVCAAIPDMLKAFTDQLTDSGTLIAPIGSYYGPHHLKTWNQQEGTPHIADLAPCFFPPLTGVWRPDVHTDVKSDETSSSFWDATKQGAHLSWPLSASDPFVSAAPIEGAFDITPPDEPIV</sequence>
<evidence type="ECO:0000256" key="6">
    <source>
        <dbReference type="ARBA" id="ARBA00022603"/>
    </source>
</evidence>
<evidence type="ECO:0000313" key="13">
    <source>
        <dbReference type="Proteomes" id="UP000318815"/>
    </source>
</evidence>
<keyword evidence="8" id="KW-0949">S-adenosyl-L-methionine</keyword>
<evidence type="ECO:0000256" key="2">
    <source>
        <dbReference type="ARBA" id="ARBA00005369"/>
    </source>
</evidence>
<dbReference type="Proteomes" id="UP000318815">
    <property type="component" value="Unassembled WGS sequence"/>
</dbReference>
<gene>
    <name evidence="12" type="ORF">FEF09_19670</name>
</gene>
<dbReference type="PROSITE" id="PS01279">
    <property type="entry name" value="PCMT"/>
    <property type="match status" value="1"/>
</dbReference>
<evidence type="ECO:0000256" key="1">
    <source>
        <dbReference type="ARBA" id="ARBA00004496"/>
    </source>
</evidence>
<dbReference type="AlphaFoldDB" id="A0A5C6LPR6"/>
<dbReference type="EMBL" id="VOHS01000022">
    <property type="protein sequence ID" value="TWV98861.1"/>
    <property type="molecule type" value="Genomic_DNA"/>
</dbReference>
<organism evidence="12 13">
    <name type="scientific">Chitinophaga pinensis</name>
    <dbReference type="NCBI Taxonomy" id="79329"/>
    <lineage>
        <taxon>Bacteria</taxon>
        <taxon>Pseudomonadati</taxon>
        <taxon>Bacteroidota</taxon>
        <taxon>Chitinophagia</taxon>
        <taxon>Chitinophagales</taxon>
        <taxon>Chitinophagaceae</taxon>
        <taxon>Chitinophaga</taxon>
    </lineage>
</organism>
<evidence type="ECO:0000313" key="12">
    <source>
        <dbReference type="EMBL" id="TWV98861.1"/>
    </source>
</evidence>
<dbReference type="Pfam" id="PF01135">
    <property type="entry name" value="PCMT"/>
    <property type="match status" value="1"/>
</dbReference>